<keyword evidence="2" id="KW-1185">Reference proteome</keyword>
<dbReference type="EMBL" id="NBNE01004276">
    <property type="protein sequence ID" value="OWZ05735.1"/>
    <property type="molecule type" value="Genomic_DNA"/>
</dbReference>
<accession>A0A225VK76</accession>
<dbReference type="InterPro" id="IPR044899">
    <property type="entry name" value="SptP_N_sf"/>
</dbReference>
<gene>
    <name evidence="1" type="ORF">PHMEG_00022116</name>
</gene>
<evidence type="ECO:0000313" key="1">
    <source>
        <dbReference type="EMBL" id="OWZ05735.1"/>
    </source>
</evidence>
<proteinExistence type="predicted"/>
<dbReference type="Proteomes" id="UP000198211">
    <property type="component" value="Unassembled WGS sequence"/>
</dbReference>
<sequence length="455" mass="51073">MLRSYDSHDEDRVGGLEKFKAGVSKLTESAKLKAYLAQNKNAVQVLAKLKLGNDALVALRSTKMNVLTKYVDMFNKKNPDKAMSLISTLTARYGDDGLAKALVIAEKEATTPATAKEIQTLRNDQLTTWLNADKSVDDVFQLLKLHIDGNAAFTKVEVLEEYIKKMNNAKSEHITLLDTLRTGFGGDDKLVSMIAMAKVGQVNRKENALELETALIAKWTNENIIPERIFRRLKLNKNGNVGNVLSSDKLETFTKYVDEFNKKNPNRETSLAQSLTTNYGVVAVIEGLDSAQKYSSTKTLATKLQTQLFEGWMKSGTSVEDVAKLMKVKDDDIALFVSPKLTALKSYLRLFNHKNDADETLVNALVAGFHGEDKLASMLLAAKRNTRFEEKATKLQNAQFNQWLYDDIDPSNVLTKIFKLEREKWHLATDTQKSIAHQFNTFVIDSRVVVEPRRA</sequence>
<dbReference type="Gene3D" id="4.10.1330.10">
    <property type="entry name" value="non globular Virulence effector SptP domain"/>
    <property type="match status" value="1"/>
</dbReference>
<name>A0A225VK76_9STRA</name>
<organism evidence="1 2">
    <name type="scientific">Phytophthora megakarya</name>
    <dbReference type="NCBI Taxonomy" id="4795"/>
    <lineage>
        <taxon>Eukaryota</taxon>
        <taxon>Sar</taxon>
        <taxon>Stramenopiles</taxon>
        <taxon>Oomycota</taxon>
        <taxon>Peronosporomycetes</taxon>
        <taxon>Peronosporales</taxon>
        <taxon>Peronosporaceae</taxon>
        <taxon>Phytophthora</taxon>
    </lineage>
</organism>
<protein>
    <submittedName>
        <fullName evidence="1">Avirulence (Avh) protein</fullName>
    </submittedName>
</protein>
<comment type="caution">
    <text evidence="1">The sequence shown here is derived from an EMBL/GenBank/DDBJ whole genome shotgun (WGS) entry which is preliminary data.</text>
</comment>
<dbReference type="STRING" id="4795.A0A225VK76"/>
<reference evidence="2" key="1">
    <citation type="submission" date="2017-03" db="EMBL/GenBank/DDBJ databases">
        <title>Phytopthora megakarya and P. palmivora, two closely related causual agents of cacao black pod achieved similar genome size and gene model numbers by different mechanisms.</title>
        <authorList>
            <person name="Ali S."/>
            <person name="Shao J."/>
            <person name="Larry D.J."/>
            <person name="Kronmiller B."/>
            <person name="Shen D."/>
            <person name="Strem M.D."/>
            <person name="Melnick R.L."/>
            <person name="Guiltinan M.J."/>
            <person name="Tyler B.M."/>
            <person name="Meinhardt L.W."/>
            <person name="Bailey B.A."/>
        </authorList>
    </citation>
    <scope>NUCLEOTIDE SEQUENCE [LARGE SCALE GENOMIC DNA]</scope>
    <source>
        <strain evidence="2">zdho120</strain>
    </source>
</reference>
<evidence type="ECO:0000313" key="2">
    <source>
        <dbReference type="Proteomes" id="UP000198211"/>
    </source>
</evidence>
<dbReference type="OrthoDB" id="128648at2759"/>
<dbReference type="AlphaFoldDB" id="A0A225VK76"/>